<dbReference type="Pfam" id="PF13398">
    <property type="entry name" value="Peptidase_M50B"/>
    <property type="match status" value="1"/>
</dbReference>
<feature type="transmembrane region" description="Helical" evidence="1">
    <location>
        <begin position="91"/>
        <end position="119"/>
    </location>
</feature>
<keyword evidence="3" id="KW-1185">Reference proteome</keyword>
<dbReference type="InterPro" id="IPR049500">
    <property type="entry name" value="Peptidase_M50B-like"/>
</dbReference>
<gene>
    <name evidence="2" type="ORF">HNQ41_000657</name>
</gene>
<feature type="transmembrane region" description="Helical" evidence="1">
    <location>
        <begin position="67"/>
        <end position="85"/>
    </location>
</feature>
<reference evidence="2 3" key="1">
    <citation type="submission" date="2020-08" db="EMBL/GenBank/DDBJ databases">
        <title>Genomic Encyclopedia of Type Strains, Phase IV (KMG-IV): sequencing the most valuable type-strain genomes for metagenomic binning, comparative biology and taxonomic classification.</title>
        <authorList>
            <person name="Goeker M."/>
        </authorList>
    </citation>
    <scope>NUCLEOTIDE SEQUENCE [LARGE SCALE GENOMIC DNA]</scope>
    <source>
        <strain evidence="2 3">DSM 24696</strain>
    </source>
</reference>
<feature type="transmembrane region" description="Helical" evidence="1">
    <location>
        <begin position="12"/>
        <end position="38"/>
    </location>
</feature>
<proteinExistence type="predicted"/>
<accession>A0A840QMD9</accession>
<dbReference type="Proteomes" id="UP000551878">
    <property type="component" value="Unassembled WGS sequence"/>
</dbReference>
<name>A0A840QMD9_9BACI</name>
<evidence type="ECO:0000256" key="1">
    <source>
        <dbReference type="SAM" id="Phobius"/>
    </source>
</evidence>
<protein>
    <submittedName>
        <fullName evidence="2">Uncharacterized protein</fullName>
    </submittedName>
</protein>
<feature type="transmembrane region" description="Helical" evidence="1">
    <location>
        <begin position="140"/>
        <end position="161"/>
    </location>
</feature>
<dbReference type="EMBL" id="JACHHB010000002">
    <property type="protein sequence ID" value="MBB5172513.1"/>
    <property type="molecule type" value="Genomic_DNA"/>
</dbReference>
<comment type="caution">
    <text evidence="2">The sequence shown here is derived from an EMBL/GenBank/DDBJ whole genome shotgun (WGS) entry which is preliminary data.</text>
</comment>
<evidence type="ECO:0000313" key="2">
    <source>
        <dbReference type="EMBL" id="MBB5172513.1"/>
    </source>
</evidence>
<dbReference type="RefSeq" id="WP_184662969.1">
    <property type="nucleotide sequence ID" value="NZ_JACHHB010000002.1"/>
</dbReference>
<organism evidence="2 3">
    <name type="scientific">Texcoconibacillus texcoconensis</name>
    <dbReference type="NCBI Taxonomy" id="1095777"/>
    <lineage>
        <taxon>Bacteria</taxon>
        <taxon>Bacillati</taxon>
        <taxon>Bacillota</taxon>
        <taxon>Bacilli</taxon>
        <taxon>Bacillales</taxon>
        <taxon>Bacillaceae</taxon>
        <taxon>Texcoconibacillus</taxon>
    </lineage>
</organism>
<keyword evidence="1" id="KW-0812">Transmembrane</keyword>
<keyword evidence="1" id="KW-0472">Membrane</keyword>
<evidence type="ECO:0000313" key="3">
    <source>
        <dbReference type="Proteomes" id="UP000551878"/>
    </source>
</evidence>
<sequence>MLRGEGVAETAHSFWLGQVLTSFAGYPFASVVSVSGVWAVVNDYVLYAAAVLGVLLLINGLLWVRNLVGWLWVVISFVGLAWLKAQGYDEWFSLLIQAVVIIVWIQAFTGSLIIFVLSVKSGDRAGDATILARSTFIPSFIWGFVFALQGLFFFVVGLYLWSGGALDDIFSYFA</sequence>
<dbReference type="AlphaFoldDB" id="A0A840QMD9"/>
<keyword evidence="1" id="KW-1133">Transmembrane helix</keyword>
<feature type="transmembrane region" description="Helical" evidence="1">
    <location>
        <begin position="44"/>
        <end position="62"/>
    </location>
</feature>